<dbReference type="EMBL" id="MLJW01005163">
    <property type="protein sequence ID" value="OIQ68690.1"/>
    <property type="molecule type" value="Genomic_DNA"/>
</dbReference>
<keyword evidence="1" id="KW-0812">Transmembrane</keyword>
<keyword evidence="1" id="KW-0472">Membrane</keyword>
<dbReference type="AlphaFoldDB" id="A0A1J5PBV6"/>
<proteinExistence type="predicted"/>
<reference evidence="2" key="1">
    <citation type="submission" date="2016-10" db="EMBL/GenBank/DDBJ databases">
        <title>Sequence of Gallionella enrichment culture.</title>
        <authorList>
            <person name="Poehlein A."/>
            <person name="Muehling M."/>
            <person name="Daniel R."/>
        </authorList>
    </citation>
    <scope>NUCLEOTIDE SEQUENCE</scope>
</reference>
<feature type="transmembrane region" description="Helical" evidence="1">
    <location>
        <begin position="12"/>
        <end position="36"/>
    </location>
</feature>
<protein>
    <recommendedName>
        <fullName evidence="3">DUF2254 domain-containing protein</fullName>
    </recommendedName>
</protein>
<name>A0A1J5PBV6_9ZZZZ</name>
<feature type="transmembrane region" description="Helical" evidence="1">
    <location>
        <begin position="101"/>
        <end position="118"/>
    </location>
</feature>
<accession>A0A1J5PBV6</accession>
<gene>
    <name evidence="2" type="ORF">GALL_497140</name>
</gene>
<dbReference type="Pfam" id="PF10011">
    <property type="entry name" value="DUF2254"/>
    <property type="match status" value="1"/>
</dbReference>
<feature type="transmembrane region" description="Helical" evidence="1">
    <location>
        <begin position="56"/>
        <end position="80"/>
    </location>
</feature>
<evidence type="ECO:0000313" key="2">
    <source>
        <dbReference type="EMBL" id="OIQ68690.1"/>
    </source>
</evidence>
<dbReference type="InterPro" id="IPR018723">
    <property type="entry name" value="DUF2254_membrane"/>
</dbReference>
<evidence type="ECO:0008006" key="3">
    <source>
        <dbReference type="Google" id="ProtNLM"/>
    </source>
</evidence>
<keyword evidence="1" id="KW-1133">Transmembrane helix</keyword>
<organism evidence="2">
    <name type="scientific">mine drainage metagenome</name>
    <dbReference type="NCBI Taxonomy" id="410659"/>
    <lineage>
        <taxon>unclassified sequences</taxon>
        <taxon>metagenomes</taxon>
        <taxon>ecological metagenomes</taxon>
    </lineage>
</organism>
<evidence type="ECO:0000256" key="1">
    <source>
        <dbReference type="SAM" id="Phobius"/>
    </source>
</evidence>
<comment type="caution">
    <text evidence="2">The sequence shown here is derived from an EMBL/GenBank/DDBJ whole genome shotgun (WGS) entry which is preliminary data.</text>
</comment>
<sequence length="425" mass="47094">MRWNRLYGIRNYLKSSLWVVPFIAIPLALVATRSLHRLDTWLGWGLLGYGATGAKTLLDAFVTATLSFVVFTFGSLLVAIQVASAQMTPRIIATTLLRNDVVKYTVGLLIFTLMFALAAQNRMETEVHQLVMLVATLLGILSFAAFFYLIDYASRLLRPISILAHVGDDGITVIESVYPNPSAGPVSDSKRSLGAPDSLIRHRRISGIVLAANLDVLLTKAESYDGIIEFVPQVGDFVSVDEPLFNLYGGVRSIDEATLRASVAFGSERTIDQDPTFAFRIVVDIAIRALSPAINDPTTAVLAIDQLHRMLRAVGKRNLRTDEIMDESGKLRLIFRTPNWEDFVHLAFSEIRSCGSNNLQIVRRLRAMIENLMLTLPAHRQAALLTELSLLDREIEKKFTYPEELALAQIADTQGLSGHSGKIKR</sequence>
<feature type="transmembrane region" description="Helical" evidence="1">
    <location>
        <begin position="130"/>
        <end position="150"/>
    </location>
</feature>